<organism evidence="1 2">
    <name type="scientific">Pirellulimonas nuda</name>
    <dbReference type="NCBI Taxonomy" id="2528009"/>
    <lineage>
        <taxon>Bacteria</taxon>
        <taxon>Pseudomonadati</taxon>
        <taxon>Planctomycetota</taxon>
        <taxon>Planctomycetia</taxon>
        <taxon>Pirellulales</taxon>
        <taxon>Lacipirellulaceae</taxon>
        <taxon>Pirellulimonas</taxon>
    </lineage>
</organism>
<accession>A0A518DD66</accession>
<proteinExistence type="predicted"/>
<dbReference type="RefSeq" id="WP_145285871.1">
    <property type="nucleotide sequence ID" value="NZ_CP036291.1"/>
</dbReference>
<dbReference type="EMBL" id="CP036291">
    <property type="protein sequence ID" value="QDU89409.1"/>
    <property type="molecule type" value="Genomic_DNA"/>
</dbReference>
<reference evidence="1 2" key="1">
    <citation type="submission" date="2019-02" db="EMBL/GenBank/DDBJ databases">
        <title>Deep-cultivation of Planctomycetes and their phenomic and genomic characterization uncovers novel biology.</title>
        <authorList>
            <person name="Wiegand S."/>
            <person name="Jogler M."/>
            <person name="Boedeker C."/>
            <person name="Pinto D."/>
            <person name="Vollmers J."/>
            <person name="Rivas-Marin E."/>
            <person name="Kohn T."/>
            <person name="Peeters S.H."/>
            <person name="Heuer A."/>
            <person name="Rast P."/>
            <person name="Oberbeckmann S."/>
            <person name="Bunk B."/>
            <person name="Jeske O."/>
            <person name="Meyerdierks A."/>
            <person name="Storesund J.E."/>
            <person name="Kallscheuer N."/>
            <person name="Luecker S."/>
            <person name="Lage O.M."/>
            <person name="Pohl T."/>
            <person name="Merkel B.J."/>
            <person name="Hornburger P."/>
            <person name="Mueller R.-W."/>
            <person name="Bruemmer F."/>
            <person name="Labrenz M."/>
            <person name="Spormann A.M."/>
            <person name="Op den Camp H."/>
            <person name="Overmann J."/>
            <person name="Amann R."/>
            <person name="Jetten M.S.M."/>
            <person name="Mascher T."/>
            <person name="Medema M.H."/>
            <person name="Devos D.P."/>
            <person name="Kaster A.-K."/>
            <person name="Ovreas L."/>
            <person name="Rohde M."/>
            <person name="Galperin M.Y."/>
            <person name="Jogler C."/>
        </authorList>
    </citation>
    <scope>NUCLEOTIDE SEQUENCE [LARGE SCALE GENOMIC DNA]</scope>
    <source>
        <strain evidence="1 2">Pla175</strain>
    </source>
</reference>
<evidence type="ECO:0000313" key="1">
    <source>
        <dbReference type="EMBL" id="QDU89409.1"/>
    </source>
</evidence>
<sequence length="90" mass="9071">MSGAGCLNVATDFARVRAFSDLGSDLAVLNDWAGADALEVGGSVASLTCPGGTIETQRSGKVVAYGLSGGQDTALLTAYDGVFQLLGDWA</sequence>
<keyword evidence="2" id="KW-1185">Reference proteome</keyword>
<gene>
    <name evidence="1" type="ORF">Pla175_27990</name>
</gene>
<evidence type="ECO:0000313" key="2">
    <source>
        <dbReference type="Proteomes" id="UP000317429"/>
    </source>
</evidence>
<name>A0A518DD66_9BACT</name>
<dbReference type="KEGG" id="pnd:Pla175_27990"/>
<protein>
    <submittedName>
        <fullName evidence="1">Uncharacterized protein</fullName>
    </submittedName>
</protein>
<dbReference type="AlphaFoldDB" id="A0A518DD66"/>
<dbReference type="Proteomes" id="UP000317429">
    <property type="component" value="Chromosome"/>
</dbReference>